<keyword evidence="4" id="KW-1185">Reference proteome</keyword>
<comment type="caution">
    <text evidence="3">The sequence shown here is derived from an EMBL/GenBank/DDBJ whole genome shotgun (WGS) entry which is preliminary data.</text>
</comment>
<protein>
    <recommendedName>
        <fullName evidence="2">VWFA domain-containing protein</fullName>
    </recommendedName>
</protein>
<organism evidence="3 4">
    <name type="scientific">Cytobacillus purgationiresistens</name>
    <dbReference type="NCBI Taxonomy" id="863449"/>
    <lineage>
        <taxon>Bacteria</taxon>
        <taxon>Bacillati</taxon>
        <taxon>Bacillota</taxon>
        <taxon>Bacilli</taxon>
        <taxon>Bacillales</taxon>
        <taxon>Bacillaceae</taxon>
        <taxon>Cytobacillus</taxon>
    </lineage>
</organism>
<feature type="transmembrane region" description="Helical" evidence="1">
    <location>
        <begin position="65"/>
        <end position="86"/>
    </location>
</feature>
<dbReference type="PANTHER" id="PTHR37464">
    <property type="entry name" value="BLL2463 PROTEIN"/>
    <property type="match status" value="1"/>
</dbReference>
<feature type="transmembrane region" description="Helical" evidence="1">
    <location>
        <begin position="569"/>
        <end position="588"/>
    </location>
</feature>
<accession>A0ABU0AJL9</accession>
<gene>
    <name evidence="3" type="ORF">J2S17_002135</name>
</gene>
<evidence type="ECO:0000256" key="1">
    <source>
        <dbReference type="SAM" id="Phobius"/>
    </source>
</evidence>
<dbReference type="InterPro" id="IPR024163">
    <property type="entry name" value="Aerotolerance_reg_N"/>
</dbReference>
<evidence type="ECO:0000313" key="3">
    <source>
        <dbReference type="EMBL" id="MDQ0270260.1"/>
    </source>
</evidence>
<proteinExistence type="predicted"/>
<keyword evidence="1" id="KW-0812">Transmembrane</keyword>
<dbReference type="Proteomes" id="UP001238088">
    <property type="component" value="Unassembled WGS sequence"/>
</dbReference>
<dbReference type="SUPFAM" id="SSF53300">
    <property type="entry name" value="vWA-like"/>
    <property type="match status" value="1"/>
</dbReference>
<feature type="domain" description="VWFA" evidence="2">
    <location>
        <begin position="95"/>
        <end position="278"/>
    </location>
</feature>
<dbReference type="EMBL" id="JAUSUB010000007">
    <property type="protein sequence ID" value="MDQ0270260.1"/>
    <property type="molecule type" value="Genomic_DNA"/>
</dbReference>
<dbReference type="CDD" id="cd00198">
    <property type="entry name" value="vWFA"/>
    <property type="match status" value="1"/>
</dbReference>
<dbReference type="InterPro" id="IPR036465">
    <property type="entry name" value="vWFA_dom_sf"/>
</dbReference>
<reference evidence="3 4" key="1">
    <citation type="submission" date="2023-07" db="EMBL/GenBank/DDBJ databases">
        <title>Genomic Encyclopedia of Type Strains, Phase IV (KMG-IV): sequencing the most valuable type-strain genomes for metagenomic binning, comparative biology and taxonomic classification.</title>
        <authorList>
            <person name="Goeker M."/>
        </authorList>
    </citation>
    <scope>NUCLEOTIDE SEQUENCE [LARGE SCALE GENOMIC DNA]</scope>
    <source>
        <strain evidence="3 4">DSM 23494</strain>
    </source>
</reference>
<evidence type="ECO:0000313" key="4">
    <source>
        <dbReference type="Proteomes" id="UP001238088"/>
    </source>
</evidence>
<dbReference type="PANTHER" id="PTHR37464:SF1">
    <property type="entry name" value="BLL2463 PROTEIN"/>
    <property type="match status" value="1"/>
</dbReference>
<dbReference type="PROSITE" id="PS50234">
    <property type="entry name" value="VWFA"/>
    <property type="match status" value="1"/>
</dbReference>
<dbReference type="Pfam" id="PF07584">
    <property type="entry name" value="BatA"/>
    <property type="match status" value="1"/>
</dbReference>
<name>A0ABU0AJL9_9BACI</name>
<feature type="transmembrane region" description="Helical" evidence="1">
    <location>
        <begin position="12"/>
        <end position="30"/>
    </location>
</feature>
<dbReference type="InterPro" id="IPR002035">
    <property type="entry name" value="VWF_A"/>
</dbReference>
<dbReference type="Gene3D" id="3.40.50.410">
    <property type="entry name" value="von Willebrand factor, type A domain"/>
    <property type="match status" value="1"/>
</dbReference>
<evidence type="ECO:0000259" key="2">
    <source>
        <dbReference type="PROSITE" id="PS50234"/>
    </source>
</evidence>
<keyword evidence="1" id="KW-1133">Transmembrane helix</keyword>
<sequence length="594" mass="67277">MNRGGAMQFLNPYFFFFGIFIAAVILFYFFRKQYKEQSVASNMLWQQVLNEWQASPWLKKLQQNLIFWLQILALLLLMLALVRPFFMGQQIKGEHLIFIVDTSASMAAVDDGDTRFDKAKAMMGELIKKTNGQPVTLIQAGDKPSILLNQEADKAIINEKIQSLELTYNHENIAKTLNLAASLADNRDTAIHIFSDAVKKKEVAEILDDQYAEVHNIGGEIQNISLQSFGVAPIEGKIAGVAVIANQTDAEKKAILSVRTENNEWFKEEVSIPSNDQVIVNIADLPKETYYEAVLDANDGYQVDNAAIAIYSENNPSVYALNKINPFTIKGFQIIGTDIIQVKEKRDNMNGIMIAEGESLQDLPMQPAIFFRTNGEKQKITEQLITKDEQLLQYVDAKNIYIDSVVTSSEGNLEPVLMSGDVPVIQKGMNNGYPIIVINFSLTDSDWPLQPGFPIFLYNAYQYLSQTNEFLGYFSANEERWISMGEGEDAQIVEIFNQADENLYSLNLAEESFTAPATPGIYQAVIDERIYYFSVLLDEREKHASLEDAFTINEKSLSEVGVQRPVGHIWYWLTFIALCLCFVEWEVYRRGHRI</sequence>
<keyword evidence="1" id="KW-0472">Membrane</keyword>
<dbReference type="Pfam" id="PF13519">
    <property type="entry name" value="VWA_2"/>
    <property type="match status" value="1"/>
</dbReference>